<dbReference type="Gene3D" id="3.30.70.20">
    <property type="match status" value="1"/>
</dbReference>
<dbReference type="Pfam" id="PF12837">
    <property type="entry name" value="Fer4_6"/>
    <property type="match status" value="1"/>
</dbReference>
<protein>
    <submittedName>
        <fullName evidence="6">4Fe-4S dicluster domain-containing protein</fullName>
    </submittedName>
</protein>
<dbReference type="Pfam" id="PF01512">
    <property type="entry name" value="Complex1_51K"/>
    <property type="match status" value="1"/>
</dbReference>
<dbReference type="SUPFAM" id="SSF46548">
    <property type="entry name" value="alpha-helical ferredoxin"/>
    <property type="match status" value="1"/>
</dbReference>
<gene>
    <name evidence="6" type="ORF">ENG14_04180</name>
</gene>
<reference evidence="6" key="1">
    <citation type="journal article" date="2020" name="mSystems">
        <title>Genome- and Community-Level Interaction Insights into Carbon Utilization and Element Cycling Functions of Hydrothermarchaeota in Hydrothermal Sediment.</title>
        <authorList>
            <person name="Zhou Z."/>
            <person name="Liu Y."/>
            <person name="Xu W."/>
            <person name="Pan J."/>
            <person name="Luo Z.H."/>
            <person name="Li M."/>
        </authorList>
    </citation>
    <scope>NUCLEOTIDE SEQUENCE [LARGE SCALE GENOMIC DNA]</scope>
    <source>
        <strain evidence="6">HyVt-19</strain>
    </source>
</reference>
<keyword evidence="4" id="KW-0411">Iron-sulfur</keyword>
<dbReference type="Gene3D" id="3.40.50.11540">
    <property type="entry name" value="NADH-ubiquinone oxidoreductase 51kDa subunit"/>
    <property type="match status" value="1"/>
</dbReference>
<evidence type="ECO:0000256" key="1">
    <source>
        <dbReference type="ARBA" id="ARBA00022485"/>
    </source>
</evidence>
<evidence type="ECO:0000256" key="2">
    <source>
        <dbReference type="ARBA" id="ARBA00022723"/>
    </source>
</evidence>
<dbReference type="PROSITE" id="PS51379">
    <property type="entry name" value="4FE4S_FER_2"/>
    <property type="match status" value="2"/>
</dbReference>
<dbReference type="InterPro" id="IPR037225">
    <property type="entry name" value="Nuo51_FMN-bd_sf"/>
</dbReference>
<dbReference type="SUPFAM" id="SSF142019">
    <property type="entry name" value="Nqo1 FMN-binding domain-like"/>
    <property type="match status" value="1"/>
</dbReference>
<organism evidence="6">
    <name type="scientific">Thermodesulforhabdus norvegica</name>
    <dbReference type="NCBI Taxonomy" id="39841"/>
    <lineage>
        <taxon>Bacteria</taxon>
        <taxon>Pseudomonadati</taxon>
        <taxon>Thermodesulfobacteriota</taxon>
        <taxon>Syntrophobacteria</taxon>
        <taxon>Syntrophobacterales</taxon>
        <taxon>Thermodesulforhabdaceae</taxon>
        <taxon>Thermodesulforhabdus</taxon>
    </lineage>
</organism>
<dbReference type="InterPro" id="IPR017900">
    <property type="entry name" value="4Fe4S_Fe_S_CS"/>
</dbReference>
<evidence type="ECO:0000256" key="3">
    <source>
        <dbReference type="ARBA" id="ARBA00023004"/>
    </source>
</evidence>
<feature type="non-terminal residue" evidence="6">
    <location>
        <position position="1"/>
    </location>
</feature>
<name>A0A7C1AYI4_9BACT</name>
<keyword evidence="2" id="KW-0479">Metal-binding</keyword>
<dbReference type="PANTHER" id="PTHR43034">
    <property type="entry name" value="ION-TRANSLOCATING OXIDOREDUCTASE COMPLEX SUBUNIT C"/>
    <property type="match status" value="1"/>
</dbReference>
<dbReference type="Proteomes" id="UP000886355">
    <property type="component" value="Unassembled WGS sequence"/>
</dbReference>
<dbReference type="PANTHER" id="PTHR43034:SF2">
    <property type="entry name" value="ION-TRANSLOCATING OXIDOREDUCTASE COMPLEX SUBUNIT C"/>
    <property type="match status" value="1"/>
</dbReference>
<accession>A0A7C1AYI4</accession>
<keyword evidence="1" id="KW-0004">4Fe-4S</keyword>
<dbReference type="InterPro" id="IPR011538">
    <property type="entry name" value="Nuo51_FMN-bd"/>
</dbReference>
<evidence type="ECO:0000313" key="6">
    <source>
        <dbReference type="EMBL" id="HDL90082.1"/>
    </source>
</evidence>
<feature type="domain" description="4Fe-4S ferredoxin-type" evidence="5">
    <location>
        <begin position="344"/>
        <end position="375"/>
    </location>
</feature>
<sequence length="389" mass="43076">LKTAISGTVREIIKLPTLQLREGQAIVIEAAEDVSSVSQSVSIGEDASPVEIFKAIMDAGIWEVDDYALPLHLRVAAPEVIEEYIKESGESEFVESLRNIPYRDRAIETLIVNALDRQPQSWVRSHIFTSDSDRIVAGVRLLQRLSGAKQTIVAVPSHLADSESTKKVMDALKAEVAVSNGKYPASLEPILILALTGKEMVFPSKNSRECGIAVVDVMALEQLVKAVLEGNEDREVTVQVNLSGRREYHLLKCPVGTPVLHIIDHLALNPDSLTKVVLGGDFLGYAHYDLDVPITGEVDVLSLWDTEIFHYKHDPCIRCGFCVRVCPMNLVPAEISMCCEYNRFEEAVGKGIYQCIECGLCSYVCPSHRPMVQLIRHGKQELERAREVS</sequence>
<dbReference type="AlphaFoldDB" id="A0A7C1AYI4"/>
<evidence type="ECO:0000259" key="5">
    <source>
        <dbReference type="PROSITE" id="PS51379"/>
    </source>
</evidence>
<comment type="caution">
    <text evidence="6">The sequence shown here is derived from an EMBL/GenBank/DDBJ whole genome shotgun (WGS) entry which is preliminary data.</text>
</comment>
<dbReference type="InterPro" id="IPR010208">
    <property type="entry name" value="Ion_transpt_RnfC/RsxC"/>
</dbReference>
<dbReference type="GO" id="GO:0046872">
    <property type="term" value="F:metal ion binding"/>
    <property type="evidence" value="ECO:0007669"/>
    <property type="project" value="UniProtKB-KW"/>
</dbReference>
<dbReference type="GO" id="GO:0009055">
    <property type="term" value="F:electron transfer activity"/>
    <property type="evidence" value="ECO:0007669"/>
    <property type="project" value="InterPro"/>
</dbReference>
<dbReference type="EMBL" id="DQZW01000199">
    <property type="protein sequence ID" value="HDL90082.1"/>
    <property type="molecule type" value="Genomic_DNA"/>
</dbReference>
<keyword evidence="3" id="KW-0408">Iron</keyword>
<feature type="domain" description="4Fe-4S ferredoxin-type" evidence="5">
    <location>
        <begin position="307"/>
        <end position="336"/>
    </location>
</feature>
<dbReference type="GO" id="GO:0016020">
    <property type="term" value="C:membrane"/>
    <property type="evidence" value="ECO:0007669"/>
    <property type="project" value="InterPro"/>
</dbReference>
<dbReference type="GO" id="GO:0051539">
    <property type="term" value="F:4 iron, 4 sulfur cluster binding"/>
    <property type="evidence" value="ECO:0007669"/>
    <property type="project" value="UniProtKB-KW"/>
</dbReference>
<dbReference type="InterPro" id="IPR017896">
    <property type="entry name" value="4Fe4S_Fe-S-bd"/>
</dbReference>
<dbReference type="PROSITE" id="PS00198">
    <property type="entry name" value="4FE4S_FER_1"/>
    <property type="match status" value="1"/>
</dbReference>
<evidence type="ECO:0000256" key="4">
    <source>
        <dbReference type="ARBA" id="ARBA00023014"/>
    </source>
</evidence>
<proteinExistence type="predicted"/>